<evidence type="ECO:0000313" key="5">
    <source>
        <dbReference type="Proteomes" id="UP000694923"/>
    </source>
</evidence>
<evidence type="ECO:0000256" key="3">
    <source>
        <dbReference type="ARBA" id="ARBA00022525"/>
    </source>
</evidence>
<dbReference type="InterPro" id="IPR000975">
    <property type="entry name" value="IL-1_fam"/>
</dbReference>
<dbReference type="Pfam" id="PF00340">
    <property type="entry name" value="IL1"/>
    <property type="match status" value="1"/>
</dbReference>
<dbReference type="GeneID" id="103610604"/>
<dbReference type="PANTHER" id="PTHR10078:SF24">
    <property type="entry name" value="INTERLEUKIN-36 BETA"/>
    <property type="match status" value="1"/>
</dbReference>
<dbReference type="Gene3D" id="2.80.10.50">
    <property type="match status" value="1"/>
</dbReference>
<dbReference type="InterPro" id="IPR003297">
    <property type="entry name" value="IL-1RA/IL-36"/>
</dbReference>
<comment type="subcellular location">
    <subcellularLocation>
        <location evidence="1 4">Secreted</location>
    </subcellularLocation>
</comment>
<dbReference type="PANTHER" id="PTHR10078">
    <property type="entry name" value="INTERLEUKIN-1 FAMILY MEMBER"/>
    <property type="match status" value="1"/>
</dbReference>
<dbReference type="CDD" id="cd23300">
    <property type="entry name" value="beta-trefoil_IL36"/>
    <property type="match status" value="1"/>
</dbReference>
<evidence type="ECO:0000256" key="2">
    <source>
        <dbReference type="ARBA" id="ARBA00010448"/>
    </source>
</evidence>
<protein>
    <recommendedName>
        <fullName evidence="4">Interleukin-1</fullName>
    </recommendedName>
</protein>
<accession>A0ABM0SJC0</accession>
<keyword evidence="5" id="KW-1185">Reference proteome</keyword>
<sequence length="183" mass="20892">MKANNPLREEHPRSFSIRDSLHMVWVLDGNSLIAVPDSSNIQPVTLDLLPCRDTEFSDEEKGNLVYLGINGRDLCLFCAEIQNWPTLQLKEKNIMDLYLESKAQKPFLFFHNKEGSTSAFQSASYPGWFIASSTAGQPIVLTQERGQTNNTDFYLSPVDQTQPRLWMADSRIENQAVRESHVW</sequence>
<evidence type="ECO:0000256" key="4">
    <source>
        <dbReference type="RuleBase" id="RU003753"/>
    </source>
</evidence>
<organism evidence="5 6">
    <name type="scientific">Galeopterus variegatus</name>
    <name type="common">Malayan flying lemur</name>
    <name type="synonym">Cynocephalus variegatus</name>
    <dbReference type="NCBI Taxonomy" id="482537"/>
    <lineage>
        <taxon>Eukaryota</taxon>
        <taxon>Metazoa</taxon>
        <taxon>Chordata</taxon>
        <taxon>Craniata</taxon>
        <taxon>Vertebrata</taxon>
        <taxon>Euteleostomi</taxon>
        <taxon>Mammalia</taxon>
        <taxon>Eutheria</taxon>
        <taxon>Euarchontoglires</taxon>
        <taxon>Dermoptera</taxon>
        <taxon>Cynocephalidae</taxon>
        <taxon>Galeopterus</taxon>
    </lineage>
</organism>
<dbReference type="Proteomes" id="UP000694923">
    <property type="component" value="Unplaced"/>
</dbReference>
<evidence type="ECO:0000256" key="1">
    <source>
        <dbReference type="ARBA" id="ARBA00004613"/>
    </source>
</evidence>
<dbReference type="SMART" id="SM00125">
    <property type="entry name" value="IL1"/>
    <property type="match status" value="1"/>
</dbReference>
<dbReference type="RefSeq" id="XP_008592961.1">
    <property type="nucleotide sequence ID" value="XM_008594739.1"/>
</dbReference>
<dbReference type="PRINTS" id="PR00264">
    <property type="entry name" value="INTERLEUKIN1"/>
</dbReference>
<reference evidence="6" key="1">
    <citation type="submission" date="2025-08" db="UniProtKB">
        <authorList>
            <consortium name="RefSeq"/>
        </authorList>
    </citation>
    <scope>IDENTIFICATION</scope>
</reference>
<dbReference type="PRINTS" id="PR01360">
    <property type="entry name" value="INTRLEUKIN1X"/>
</dbReference>
<dbReference type="InterPro" id="IPR008996">
    <property type="entry name" value="IL1/FGF"/>
</dbReference>
<proteinExistence type="inferred from homology"/>
<evidence type="ECO:0000313" key="6">
    <source>
        <dbReference type="RefSeq" id="XP_008592961.1"/>
    </source>
</evidence>
<keyword evidence="3 4" id="KW-0964">Secreted</keyword>
<comment type="similarity">
    <text evidence="2 4">Belongs to the IL-1 family.</text>
</comment>
<name>A0ABM0SJC0_GALVR</name>
<gene>
    <name evidence="6" type="primary">IL36B</name>
</gene>
<dbReference type="SUPFAM" id="SSF50353">
    <property type="entry name" value="Cytokine"/>
    <property type="match status" value="1"/>
</dbReference>